<dbReference type="EMBL" id="JAIZAY010000009">
    <property type="protein sequence ID" value="KAJ8035869.1"/>
    <property type="molecule type" value="Genomic_DNA"/>
</dbReference>
<evidence type="ECO:0000313" key="6">
    <source>
        <dbReference type="EMBL" id="KAJ8035869.1"/>
    </source>
</evidence>
<dbReference type="InterPro" id="IPR005024">
    <property type="entry name" value="Snf7_fam"/>
</dbReference>
<evidence type="ECO:0000256" key="1">
    <source>
        <dbReference type="ARBA" id="ARBA00006190"/>
    </source>
</evidence>
<feature type="region of interest" description="Disordered" evidence="5">
    <location>
        <begin position="1"/>
        <end position="21"/>
    </location>
</feature>
<dbReference type="GO" id="GO:0016020">
    <property type="term" value="C:membrane"/>
    <property type="evidence" value="ECO:0007669"/>
    <property type="project" value="InterPro"/>
</dbReference>
<evidence type="ECO:0000256" key="5">
    <source>
        <dbReference type="SAM" id="MobiDB-lite"/>
    </source>
</evidence>
<reference evidence="6" key="1">
    <citation type="submission" date="2021-10" db="EMBL/GenBank/DDBJ databases">
        <title>Tropical sea cucumber genome reveals ecological adaptation and Cuvierian tubules defense mechanism.</title>
        <authorList>
            <person name="Chen T."/>
        </authorList>
    </citation>
    <scope>NUCLEOTIDE SEQUENCE</scope>
    <source>
        <strain evidence="6">Nanhai2018</strain>
        <tissue evidence="6">Muscle</tissue>
    </source>
</reference>
<dbReference type="GO" id="GO:0005771">
    <property type="term" value="C:multivesicular body"/>
    <property type="evidence" value="ECO:0007669"/>
    <property type="project" value="TreeGrafter"/>
</dbReference>
<proteinExistence type="inferred from homology"/>
<evidence type="ECO:0000256" key="3">
    <source>
        <dbReference type="ARBA" id="ARBA00041078"/>
    </source>
</evidence>
<comment type="caution">
    <text evidence="6">The sequence shown here is derived from an EMBL/GenBank/DDBJ whole genome shotgun (WGS) entry which is preliminary data.</text>
</comment>
<dbReference type="PANTHER" id="PTHR22761:SF12">
    <property type="entry name" value="CHARGED MULTIVESICULAR BODY PROTEIN 5"/>
    <property type="match status" value="1"/>
</dbReference>
<evidence type="ECO:0000256" key="2">
    <source>
        <dbReference type="ARBA" id="ARBA00023054"/>
    </source>
</evidence>
<dbReference type="Gene3D" id="6.10.250.1710">
    <property type="match status" value="1"/>
</dbReference>
<keyword evidence="7" id="KW-1185">Reference proteome</keyword>
<gene>
    <name evidence="6" type="ORF">HOLleu_19680</name>
</gene>
<protein>
    <recommendedName>
        <fullName evidence="3">Charged multivesicular body protein 5</fullName>
    </recommendedName>
</protein>
<organism evidence="6 7">
    <name type="scientific">Holothuria leucospilota</name>
    <name type="common">Black long sea cucumber</name>
    <name type="synonym">Mertensiothuria leucospilota</name>
    <dbReference type="NCBI Taxonomy" id="206669"/>
    <lineage>
        <taxon>Eukaryota</taxon>
        <taxon>Metazoa</taxon>
        <taxon>Echinodermata</taxon>
        <taxon>Eleutherozoa</taxon>
        <taxon>Echinozoa</taxon>
        <taxon>Holothuroidea</taxon>
        <taxon>Aspidochirotacea</taxon>
        <taxon>Aspidochirotida</taxon>
        <taxon>Holothuriidae</taxon>
        <taxon>Holothuria</taxon>
    </lineage>
</organism>
<comment type="similarity">
    <text evidence="1">Belongs to the SNF7 family.</text>
</comment>
<feature type="coiled-coil region" evidence="4">
    <location>
        <begin position="28"/>
        <end position="92"/>
    </location>
</feature>
<accession>A0A9Q1C0F0</accession>
<dbReference type="PANTHER" id="PTHR22761">
    <property type="entry name" value="CHARGED MULTIVESICULAR BODY PROTEIN"/>
    <property type="match status" value="1"/>
</dbReference>
<dbReference type="SUPFAM" id="SSF47661">
    <property type="entry name" value="t-snare proteins"/>
    <property type="match status" value="1"/>
</dbReference>
<sequence>MNRLFGTGKPKQPPPNLTDTIANVDSRSESIEKKISKLDVELKKYKDQMKKMREGPSKNIVKQKALRILKQKRTYEQQLDNLRQQSFNMEQANYAAQTLKDTKTTVDAMKLGVKEMKKEYKKVNIDQIEDLQDDMSEMLEMTDEIQEVLGRSYNIGEEVDEADLEAELEALGDDMFAEDDYLDEAINAPAAPETVPGAESMKDGVPVDEFGLPQVPAT</sequence>
<dbReference type="InterPro" id="IPR010989">
    <property type="entry name" value="SNARE"/>
</dbReference>
<evidence type="ECO:0000313" key="7">
    <source>
        <dbReference type="Proteomes" id="UP001152320"/>
    </source>
</evidence>
<name>A0A9Q1C0F0_HOLLE</name>
<feature type="region of interest" description="Disordered" evidence="5">
    <location>
        <begin position="190"/>
        <end position="218"/>
    </location>
</feature>
<dbReference type="GO" id="GO:0032511">
    <property type="term" value="P:late endosome to vacuole transport via multivesicular body sorting pathway"/>
    <property type="evidence" value="ECO:0007669"/>
    <property type="project" value="TreeGrafter"/>
</dbReference>
<dbReference type="Proteomes" id="UP001152320">
    <property type="component" value="Chromosome 9"/>
</dbReference>
<dbReference type="OrthoDB" id="3973241at2759"/>
<keyword evidence="2 4" id="KW-0175">Coiled coil</keyword>
<dbReference type="Pfam" id="PF03357">
    <property type="entry name" value="Snf7"/>
    <property type="match status" value="1"/>
</dbReference>
<dbReference type="AlphaFoldDB" id="A0A9Q1C0F0"/>
<evidence type="ECO:0000256" key="4">
    <source>
        <dbReference type="SAM" id="Coils"/>
    </source>
</evidence>
<dbReference type="Gene3D" id="1.10.287.1060">
    <property type="entry name" value="ESAT-6-like"/>
    <property type="match status" value="1"/>
</dbReference>
<dbReference type="GO" id="GO:0006900">
    <property type="term" value="P:vesicle budding from membrane"/>
    <property type="evidence" value="ECO:0007669"/>
    <property type="project" value="TreeGrafter"/>
</dbReference>